<dbReference type="Pfam" id="PF00096">
    <property type="entry name" value="zf-C2H2"/>
    <property type="match status" value="2"/>
</dbReference>
<dbReference type="SMART" id="SM00355">
    <property type="entry name" value="ZnF_C2H2"/>
    <property type="match status" value="2"/>
</dbReference>
<keyword evidence="2" id="KW-0479">Metal-binding</keyword>
<accession>A0A9P6MLG2</accession>
<dbReference type="SUPFAM" id="SSF57667">
    <property type="entry name" value="beta-beta-alpha zinc fingers"/>
    <property type="match status" value="1"/>
</dbReference>
<proteinExistence type="predicted"/>
<organism evidence="9 10">
    <name type="scientific">Modicella reniformis</name>
    <dbReference type="NCBI Taxonomy" id="1440133"/>
    <lineage>
        <taxon>Eukaryota</taxon>
        <taxon>Fungi</taxon>
        <taxon>Fungi incertae sedis</taxon>
        <taxon>Mucoromycota</taxon>
        <taxon>Mortierellomycotina</taxon>
        <taxon>Mortierellomycetes</taxon>
        <taxon>Mortierellales</taxon>
        <taxon>Mortierellaceae</taxon>
        <taxon>Modicella</taxon>
    </lineage>
</organism>
<dbReference type="GO" id="GO:0008270">
    <property type="term" value="F:zinc ion binding"/>
    <property type="evidence" value="ECO:0007669"/>
    <property type="project" value="UniProtKB-KW"/>
</dbReference>
<feature type="domain" description="C2H2-type" evidence="8">
    <location>
        <begin position="328"/>
        <end position="358"/>
    </location>
</feature>
<evidence type="ECO:0000256" key="3">
    <source>
        <dbReference type="ARBA" id="ARBA00022771"/>
    </source>
</evidence>
<feature type="region of interest" description="Disordered" evidence="7">
    <location>
        <begin position="188"/>
        <end position="209"/>
    </location>
</feature>
<dbReference type="InterPro" id="IPR013087">
    <property type="entry name" value="Znf_C2H2_type"/>
</dbReference>
<dbReference type="FunFam" id="3.30.160.60:FF:002343">
    <property type="entry name" value="Zinc finger protein 33A"/>
    <property type="match status" value="1"/>
</dbReference>
<evidence type="ECO:0000259" key="8">
    <source>
        <dbReference type="PROSITE" id="PS50157"/>
    </source>
</evidence>
<comment type="caution">
    <text evidence="9">The sequence shown here is derived from an EMBL/GenBank/DDBJ whole genome shotgun (WGS) entry which is preliminary data.</text>
</comment>
<dbReference type="EMBL" id="JAAAHW010000055">
    <property type="protein sequence ID" value="KAG0006790.1"/>
    <property type="molecule type" value="Genomic_DNA"/>
</dbReference>
<feature type="compositionally biased region" description="Low complexity" evidence="7">
    <location>
        <begin position="292"/>
        <end position="311"/>
    </location>
</feature>
<dbReference type="InterPro" id="IPR052127">
    <property type="entry name" value="STE12_transcription_factor"/>
</dbReference>
<dbReference type="GO" id="GO:1990527">
    <property type="term" value="C:Tec1p-Ste12p-Dig1p complex"/>
    <property type="evidence" value="ECO:0007669"/>
    <property type="project" value="TreeGrafter"/>
</dbReference>
<keyword evidence="4" id="KW-0862">Zinc</keyword>
<sequence>MSFFDDSEQQIAAAVSAAVSSVTTGAPLFGRSLSAPHLQFADVFMPCRSPLQGMTQDLHHMGTPFNVCLPESLQQFTSHPFDQSSLPPMSCTPTLQYTTCPPSFNPTIQSTTVFGHDGRSMTGNSSNGLNLAYHQPIHPFQMDQLSSSINNLESATAMKPKFEYQNHLQPHPLSCVAGISQPMEDLQSSDLTLSDHSTQPSSTPFRTSRGYSTSVFDSTFPRFEVPGEYPACLIPRHGSLGSLYPITQSHELLEPIHTPGCGSIESVPMLATASSSSISSTASASSMCSLTSNASSSSSSSNSSVSSVSAKSRVRRASLNPDASTRVFTCHIDDCGKLFRRSEHLKRHVRSVHTLEKPFVCPVVACPKRFSRSDNLSQHIRIHRHDKDKLTKQFNFTPSNPVKTEQA</sequence>
<dbReference type="AlphaFoldDB" id="A0A9P6MLG2"/>
<protein>
    <recommendedName>
        <fullName evidence="8">C2H2-type domain-containing protein</fullName>
    </recommendedName>
</protein>
<keyword evidence="3 6" id="KW-0863">Zinc-finger</keyword>
<evidence type="ECO:0000256" key="6">
    <source>
        <dbReference type="PROSITE-ProRule" id="PRU00042"/>
    </source>
</evidence>
<dbReference type="Proteomes" id="UP000749646">
    <property type="component" value="Unassembled WGS sequence"/>
</dbReference>
<keyword evidence="10" id="KW-1185">Reference proteome</keyword>
<evidence type="ECO:0000256" key="2">
    <source>
        <dbReference type="ARBA" id="ARBA00022723"/>
    </source>
</evidence>
<dbReference type="Gene3D" id="3.30.160.60">
    <property type="entry name" value="Classic Zinc Finger"/>
    <property type="match status" value="2"/>
</dbReference>
<dbReference type="GO" id="GO:0005634">
    <property type="term" value="C:nucleus"/>
    <property type="evidence" value="ECO:0007669"/>
    <property type="project" value="UniProtKB-SubCell"/>
</dbReference>
<dbReference type="PROSITE" id="PS50157">
    <property type="entry name" value="ZINC_FINGER_C2H2_2"/>
    <property type="match status" value="2"/>
</dbReference>
<gene>
    <name evidence="9" type="ORF">BGZ65_003623</name>
</gene>
<evidence type="ECO:0000256" key="5">
    <source>
        <dbReference type="ARBA" id="ARBA00023242"/>
    </source>
</evidence>
<evidence type="ECO:0000256" key="1">
    <source>
        <dbReference type="ARBA" id="ARBA00004123"/>
    </source>
</evidence>
<evidence type="ECO:0000256" key="4">
    <source>
        <dbReference type="ARBA" id="ARBA00022833"/>
    </source>
</evidence>
<dbReference type="GO" id="GO:0003700">
    <property type="term" value="F:DNA-binding transcription factor activity"/>
    <property type="evidence" value="ECO:0007669"/>
    <property type="project" value="TreeGrafter"/>
</dbReference>
<dbReference type="PANTHER" id="PTHR47427:SF2">
    <property type="entry name" value="C2H2-TYPE DOMAIN-CONTAINING PROTEIN"/>
    <property type="match status" value="1"/>
</dbReference>
<comment type="subcellular location">
    <subcellularLocation>
        <location evidence="1">Nucleus</location>
    </subcellularLocation>
</comment>
<feature type="domain" description="C2H2-type" evidence="8">
    <location>
        <begin position="359"/>
        <end position="388"/>
    </location>
</feature>
<dbReference type="PROSITE" id="PS00028">
    <property type="entry name" value="ZINC_FINGER_C2H2_1"/>
    <property type="match status" value="2"/>
</dbReference>
<evidence type="ECO:0000313" key="9">
    <source>
        <dbReference type="EMBL" id="KAG0006790.1"/>
    </source>
</evidence>
<dbReference type="OrthoDB" id="6365676at2759"/>
<dbReference type="InterPro" id="IPR036236">
    <property type="entry name" value="Znf_C2H2_sf"/>
</dbReference>
<feature type="region of interest" description="Disordered" evidence="7">
    <location>
        <begin position="292"/>
        <end position="316"/>
    </location>
</feature>
<dbReference type="GO" id="GO:1990526">
    <property type="term" value="C:Ste12p-Dig1p-Dig2p complex"/>
    <property type="evidence" value="ECO:0007669"/>
    <property type="project" value="TreeGrafter"/>
</dbReference>
<reference evidence="9" key="1">
    <citation type="journal article" date="2020" name="Fungal Divers.">
        <title>Resolving the Mortierellaceae phylogeny through synthesis of multi-gene phylogenetics and phylogenomics.</title>
        <authorList>
            <person name="Vandepol N."/>
            <person name="Liber J."/>
            <person name="Desiro A."/>
            <person name="Na H."/>
            <person name="Kennedy M."/>
            <person name="Barry K."/>
            <person name="Grigoriev I.V."/>
            <person name="Miller A.N."/>
            <person name="O'Donnell K."/>
            <person name="Stajich J.E."/>
            <person name="Bonito G."/>
        </authorList>
    </citation>
    <scope>NUCLEOTIDE SEQUENCE</scope>
    <source>
        <strain evidence="9">MES-2147</strain>
    </source>
</reference>
<name>A0A9P6MLG2_9FUNG</name>
<keyword evidence="5" id="KW-0539">Nucleus</keyword>
<dbReference type="PANTHER" id="PTHR47427">
    <property type="entry name" value="PROTEIN STE12"/>
    <property type="match status" value="1"/>
</dbReference>
<evidence type="ECO:0000256" key="7">
    <source>
        <dbReference type="SAM" id="MobiDB-lite"/>
    </source>
</evidence>
<feature type="non-terminal residue" evidence="9">
    <location>
        <position position="1"/>
    </location>
</feature>
<evidence type="ECO:0000313" key="10">
    <source>
        <dbReference type="Proteomes" id="UP000749646"/>
    </source>
</evidence>